<gene>
    <name evidence="1" type="primary">Cnig_chr_I.g2882</name>
    <name evidence="1" type="ORF">B9Z55_002882</name>
</gene>
<keyword evidence="2" id="KW-1185">Reference proteome</keyword>
<dbReference type="OrthoDB" id="6500128at2759"/>
<dbReference type="AlphaFoldDB" id="A0A2G5VMY8"/>
<dbReference type="Proteomes" id="UP000230233">
    <property type="component" value="Chromosome I"/>
</dbReference>
<organism evidence="1 2">
    <name type="scientific">Caenorhabditis nigoni</name>
    <dbReference type="NCBI Taxonomy" id="1611254"/>
    <lineage>
        <taxon>Eukaryota</taxon>
        <taxon>Metazoa</taxon>
        <taxon>Ecdysozoa</taxon>
        <taxon>Nematoda</taxon>
        <taxon>Chromadorea</taxon>
        <taxon>Rhabditida</taxon>
        <taxon>Rhabditina</taxon>
        <taxon>Rhabditomorpha</taxon>
        <taxon>Rhabditoidea</taxon>
        <taxon>Rhabditidae</taxon>
        <taxon>Peloderinae</taxon>
        <taxon>Caenorhabditis</taxon>
    </lineage>
</organism>
<dbReference type="EMBL" id="PDUG01000001">
    <property type="protein sequence ID" value="PIC53007.1"/>
    <property type="molecule type" value="Genomic_DNA"/>
</dbReference>
<evidence type="ECO:0000313" key="1">
    <source>
        <dbReference type="EMBL" id="PIC53007.1"/>
    </source>
</evidence>
<accession>A0A2G5VMY8</accession>
<sequence>MVKWPRSTVRSANLIYVIKDKKVHLGPKVWGFEGAWPIPNIVILQTLESGTHEQLMAKKGSLYRKLVEAHNVD</sequence>
<reference evidence="2" key="1">
    <citation type="submission" date="2017-10" db="EMBL/GenBank/DDBJ databases">
        <title>Rapid genome shrinkage in a self-fertile nematode reveals novel sperm competition proteins.</title>
        <authorList>
            <person name="Yin D."/>
            <person name="Schwarz E.M."/>
            <person name="Thomas C.G."/>
            <person name="Felde R.L."/>
            <person name="Korf I.F."/>
            <person name="Cutter A.D."/>
            <person name="Schartner C.M."/>
            <person name="Ralston E.J."/>
            <person name="Meyer B.J."/>
            <person name="Haag E.S."/>
        </authorList>
    </citation>
    <scope>NUCLEOTIDE SEQUENCE [LARGE SCALE GENOMIC DNA]</scope>
    <source>
        <strain evidence="2">JU1422</strain>
    </source>
</reference>
<protein>
    <submittedName>
        <fullName evidence="1">Uncharacterized protein</fullName>
    </submittedName>
</protein>
<proteinExistence type="predicted"/>
<comment type="caution">
    <text evidence="1">The sequence shown here is derived from an EMBL/GenBank/DDBJ whole genome shotgun (WGS) entry which is preliminary data.</text>
</comment>
<dbReference type="STRING" id="1611254.A0A2G5VMY8"/>
<name>A0A2G5VMY8_9PELO</name>
<evidence type="ECO:0000313" key="2">
    <source>
        <dbReference type="Proteomes" id="UP000230233"/>
    </source>
</evidence>